<dbReference type="Pfam" id="PF08022">
    <property type="entry name" value="FAD_binding_8"/>
    <property type="match status" value="1"/>
</dbReference>
<evidence type="ECO:0000259" key="14">
    <source>
        <dbReference type="PROSITE" id="PS51384"/>
    </source>
</evidence>
<dbReference type="RefSeq" id="WP_208055405.1">
    <property type="nucleotide sequence ID" value="NZ_JAGEMK010000003.1"/>
</dbReference>
<evidence type="ECO:0000256" key="1">
    <source>
        <dbReference type="ARBA" id="ARBA00001974"/>
    </source>
</evidence>
<name>A0A939RTT9_9CELL</name>
<dbReference type="SUPFAM" id="SSF52343">
    <property type="entry name" value="Ferredoxin reductase-like, C-terminal NADP-linked domain"/>
    <property type="match status" value="1"/>
</dbReference>
<evidence type="ECO:0000256" key="2">
    <source>
        <dbReference type="ARBA" id="ARBA00004141"/>
    </source>
</evidence>
<dbReference type="PRINTS" id="PR00410">
    <property type="entry name" value="PHEHYDRXLASE"/>
</dbReference>
<dbReference type="InterPro" id="IPR013130">
    <property type="entry name" value="Fe3_Rdtase_TM_dom"/>
</dbReference>
<accession>A0A939RTT9</accession>
<evidence type="ECO:0000256" key="11">
    <source>
        <dbReference type="ARBA" id="ARBA00023014"/>
    </source>
</evidence>
<dbReference type="Pfam" id="PF00175">
    <property type="entry name" value="NAD_binding_1"/>
    <property type="match status" value="1"/>
</dbReference>
<gene>
    <name evidence="15" type="ORF">J4G33_07965</name>
</gene>
<keyword evidence="5" id="KW-0001">2Fe-2S</keyword>
<feature type="transmembrane region" description="Helical" evidence="13">
    <location>
        <begin position="194"/>
        <end position="212"/>
    </location>
</feature>
<keyword evidence="4 13" id="KW-0812">Transmembrane</keyword>
<dbReference type="GO" id="GO:0051537">
    <property type="term" value="F:2 iron, 2 sulfur cluster binding"/>
    <property type="evidence" value="ECO:0007669"/>
    <property type="project" value="UniProtKB-KW"/>
</dbReference>
<dbReference type="InterPro" id="IPR017927">
    <property type="entry name" value="FAD-bd_FR_type"/>
</dbReference>
<comment type="caution">
    <text evidence="15">The sequence shown here is derived from an EMBL/GenBank/DDBJ whole genome shotgun (WGS) entry which is preliminary data.</text>
</comment>
<dbReference type="Gene3D" id="3.40.50.80">
    <property type="entry name" value="Nucleotide-binding domain of ferredoxin-NADP reductase (FNR) module"/>
    <property type="match status" value="1"/>
</dbReference>
<evidence type="ECO:0000256" key="12">
    <source>
        <dbReference type="ARBA" id="ARBA00023136"/>
    </source>
</evidence>
<keyword evidence="3" id="KW-0285">Flavoprotein</keyword>
<evidence type="ECO:0000313" key="16">
    <source>
        <dbReference type="Proteomes" id="UP000664209"/>
    </source>
</evidence>
<dbReference type="Pfam" id="PF01794">
    <property type="entry name" value="Ferric_reduct"/>
    <property type="match status" value="1"/>
</dbReference>
<keyword evidence="16" id="KW-1185">Reference proteome</keyword>
<protein>
    <submittedName>
        <fullName evidence="15">Ferric reductase-like transmembrane domain-containing protein</fullName>
    </submittedName>
</protein>
<evidence type="ECO:0000256" key="6">
    <source>
        <dbReference type="ARBA" id="ARBA00022723"/>
    </source>
</evidence>
<feature type="transmembrane region" description="Helical" evidence="13">
    <location>
        <begin position="325"/>
        <end position="345"/>
    </location>
</feature>
<dbReference type="AlphaFoldDB" id="A0A939RTT9"/>
<keyword evidence="10" id="KW-0408">Iron</keyword>
<dbReference type="SUPFAM" id="SSF63380">
    <property type="entry name" value="Riboflavin synthase domain-like"/>
    <property type="match status" value="1"/>
</dbReference>
<keyword evidence="12 13" id="KW-0472">Membrane</keyword>
<dbReference type="Proteomes" id="UP000664209">
    <property type="component" value="Unassembled WGS sequence"/>
</dbReference>
<dbReference type="PANTHER" id="PTHR47354:SF8">
    <property type="entry name" value="1,2-PHENYLACETYL-COA EPOXIDASE, SUBUNIT E"/>
    <property type="match status" value="1"/>
</dbReference>
<evidence type="ECO:0000256" key="3">
    <source>
        <dbReference type="ARBA" id="ARBA00022630"/>
    </source>
</evidence>
<feature type="transmembrane region" description="Helical" evidence="13">
    <location>
        <begin position="95"/>
        <end position="112"/>
    </location>
</feature>
<evidence type="ECO:0000256" key="10">
    <source>
        <dbReference type="ARBA" id="ARBA00023004"/>
    </source>
</evidence>
<dbReference type="InterPro" id="IPR050415">
    <property type="entry name" value="MRET"/>
</dbReference>
<dbReference type="EMBL" id="JAGEMK010000003">
    <property type="protein sequence ID" value="MBO1751734.1"/>
    <property type="molecule type" value="Genomic_DNA"/>
</dbReference>
<comment type="subcellular location">
    <subcellularLocation>
        <location evidence="2">Membrane</location>
        <topology evidence="2">Multi-pass membrane protein</topology>
    </subcellularLocation>
</comment>
<dbReference type="SFLD" id="SFLDG01168">
    <property type="entry name" value="Ferric_reductase_subgroup_(FRE"/>
    <property type="match status" value="1"/>
</dbReference>
<comment type="cofactor">
    <cofactor evidence="1">
        <name>FAD</name>
        <dbReference type="ChEBI" id="CHEBI:57692"/>
    </cofactor>
</comment>
<keyword evidence="9" id="KW-0560">Oxidoreductase</keyword>
<dbReference type="InterPro" id="IPR017938">
    <property type="entry name" value="Riboflavin_synthase-like_b-brl"/>
</dbReference>
<feature type="domain" description="FAD-binding FR-type" evidence="14">
    <location>
        <begin position="217"/>
        <end position="318"/>
    </location>
</feature>
<keyword evidence="6" id="KW-0479">Metal-binding</keyword>
<sequence length="452" mass="49595">MAQAAGGGSSRATGVGVAAGGAAWFMLYLLVTVGPLLVAVTANPPPGRDLWTEISVGLGFVGLSMLGLQFAVVSRFSAVNAPFGLDAVLQFHREISYVAMVFVLAHPTIIFVTQPEMLEVLNLVEADWQARFGVLSVAALLVLVATSIWRRRLRLRYEVWRVLHGSLAAVVVVAALAHIEQVGYYVDGFWKRSLWIVMSAAFVTLLVNVYVVQPWRERRRPWEVTSVTPARGSSWTVELRPVGHDGLRFAPGQFAWVTFGRSPFAVREHPFSIASSAEEPGAVQFAIAEAGDFTSTVGDLEPGTRAYLDGPYGVFSYERHEGPRFVFVVGGIGIAPVLSMLRTLADRQDARPCLVVLGNPTWEEVPYREELEELRGRLDLTVVHVLEDAPEGWEGETGFIDGDVLDRHLGEGYERSRYFLCGPVPMTDAVQAALAERGVPTDHVHLELFELV</sequence>
<keyword evidence="7" id="KW-0274">FAD</keyword>
<proteinExistence type="predicted"/>
<dbReference type="GO" id="GO:0016491">
    <property type="term" value="F:oxidoreductase activity"/>
    <property type="evidence" value="ECO:0007669"/>
    <property type="project" value="UniProtKB-KW"/>
</dbReference>
<feature type="transmembrane region" description="Helical" evidence="13">
    <location>
        <begin position="132"/>
        <end position="150"/>
    </location>
</feature>
<evidence type="ECO:0000256" key="8">
    <source>
        <dbReference type="ARBA" id="ARBA00022989"/>
    </source>
</evidence>
<dbReference type="Gene3D" id="2.40.30.10">
    <property type="entry name" value="Translation factors"/>
    <property type="match status" value="1"/>
</dbReference>
<evidence type="ECO:0000313" key="15">
    <source>
        <dbReference type="EMBL" id="MBO1751734.1"/>
    </source>
</evidence>
<evidence type="ECO:0000256" key="7">
    <source>
        <dbReference type="ARBA" id="ARBA00022827"/>
    </source>
</evidence>
<keyword evidence="11" id="KW-0411">Iron-sulfur</keyword>
<organism evidence="15 16">
    <name type="scientific">Actinotalea soli</name>
    <dbReference type="NCBI Taxonomy" id="2819234"/>
    <lineage>
        <taxon>Bacteria</taxon>
        <taxon>Bacillati</taxon>
        <taxon>Actinomycetota</taxon>
        <taxon>Actinomycetes</taxon>
        <taxon>Micrococcales</taxon>
        <taxon>Cellulomonadaceae</taxon>
        <taxon>Actinotalea</taxon>
    </lineage>
</organism>
<feature type="transmembrane region" description="Helical" evidence="13">
    <location>
        <begin position="162"/>
        <end position="179"/>
    </location>
</feature>
<dbReference type="GO" id="GO:0050660">
    <property type="term" value="F:flavin adenine dinucleotide binding"/>
    <property type="evidence" value="ECO:0007669"/>
    <property type="project" value="TreeGrafter"/>
</dbReference>
<dbReference type="InterPro" id="IPR001433">
    <property type="entry name" value="OxRdtase_FAD/NAD-bd"/>
</dbReference>
<feature type="transmembrane region" description="Helical" evidence="13">
    <location>
        <begin position="54"/>
        <end position="74"/>
    </location>
</feature>
<evidence type="ECO:0000256" key="9">
    <source>
        <dbReference type="ARBA" id="ARBA00023002"/>
    </source>
</evidence>
<dbReference type="InterPro" id="IPR013112">
    <property type="entry name" value="FAD-bd_8"/>
</dbReference>
<dbReference type="SFLD" id="SFLDS00052">
    <property type="entry name" value="Ferric_Reductase_Domain"/>
    <property type="match status" value="1"/>
</dbReference>
<evidence type="ECO:0000256" key="4">
    <source>
        <dbReference type="ARBA" id="ARBA00022692"/>
    </source>
</evidence>
<feature type="transmembrane region" description="Helical" evidence="13">
    <location>
        <begin position="12"/>
        <end position="42"/>
    </location>
</feature>
<dbReference type="GO" id="GO:0046872">
    <property type="term" value="F:metal ion binding"/>
    <property type="evidence" value="ECO:0007669"/>
    <property type="project" value="UniProtKB-KW"/>
</dbReference>
<dbReference type="CDD" id="cd06198">
    <property type="entry name" value="FNR_like_3"/>
    <property type="match status" value="1"/>
</dbReference>
<evidence type="ECO:0000256" key="5">
    <source>
        <dbReference type="ARBA" id="ARBA00022714"/>
    </source>
</evidence>
<reference evidence="15" key="1">
    <citation type="submission" date="2021-03" db="EMBL/GenBank/DDBJ databases">
        <title>Actinotalea soli sp. nov., isolated from soil.</title>
        <authorList>
            <person name="Ping W."/>
            <person name="Zhang J."/>
        </authorList>
    </citation>
    <scope>NUCLEOTIDE SEQUENCE</scope>
    <source>
        <strain evidence="15">BY-33</strain>
    </source>
</reference>
<dbReference type="InterPro" id="IPR039261">
    <property type="entry name" value="FNR_nucleotide-bd"/>
</dbReference>
<keyword evidence="8 13" id="KW-1133">Transmembrane helix</keyword>
<dbReference type="PANTHER" id="PTHR47354">
    <property type="entry name" value="NADH OXIDOREDUCTASE HCR"/>
    <property type="match status" value="1"/>
</dbReference>
<dbReference type="PROSITE" id="PS51384">
    <property type="entry name" value="FAD_FR"/>
    <property type="match status" value="1"/>
</dbReference>
<evidence type="ECO:0000256" key="13">
    <source>
        <dbReference type="SAM" id="Phobius"/>
    </source>
</evidence>
<dbReference type="GO" id="GO:0016020">
    <property type="term" value="C:membrane"/>
    <property type="evidence" value="ECO:0007669"/>
    <property type="project" value="UniProtKB-SubCell"/>
</dbReference>